<evidence type="ECO:0000259" key="1">
    <source>
        <dbReference type="Pfam" id="PF13638"/>
    </source>
</evidence>
<evidence type="ECO:0000313" key="3">
    <source>
        <dbReference type="Proteomes" id="UP000436006"/>
    </source>
</evidence>
<accession>A0A7K1SCB1</accession>
<dbReference type="RefSeq" id="WP_157585846.1">
    <property type="nucleotide sequence ID" value="NZ_WPIN01000005.1"/>
</dbReference>
<dbReference type="Proteomes" id="UP000436006">
    <property type="component" value="Unassembled WGS sequence"/>
</dbReference>
<name>A0A7K1SCB1_9BACT</name>
<dbReference type="Pfam" id="PF13638">
    <property type="entry name" value="PIN_4"/>
    <property type="match status" value="1"/>
</dbReference>
<proteinExistence type="predicted"/>
<dbReference type="Gene3D" id="3.40.50.1010">
    <property type="entry name" value="5'-nuclease"/>
    <property type="match status" value="1"/>
</dbReference>
<reference evidence="2 3" key="1">
    <citation type="submission" date="2019-12" db="EMBL/GenBank/DDBJ databases">
        <title>Spirosoma sp. HMF4905 genome sequencing and assembly.</title>
        <authorList>
            <person name="Kang H."/>
            <person name="Cha I."/>
            <person name="Kim H."/>
            <person name="Joh K."/>
        </authorList>
    </citation>
    <scope>NUCLEOTIDE SEQUENCE [LARGE SCALE GENOMIC DNA]</scope>
    <source>
        <strain evidence="2 3">HMF4905</strain>
    </source>
</reference>
<comment type="caution">
    <text evidence="2">The sequence shown here is derived from an EMBL/GenBank/DDBJ whole genome shotgun (WGS) entry which is preliminary data.</text>
</comment>
<dbReference type="InterPro" id="IPR002716">
    <property type="entry name" value="PIN_dom"/>
</dbReference>
<dbReference type="AlphaFoldDB" id="A0A7K1SCB1"/>
<feature type="domain" description="PIN" evidence="1">
    <location>
        <begin position="4"/>
        <end position="120"/>
    </location>
</feature>
<evidence type="ECO:0000313" key="2">
    <source>
        <dbReference type="EMBL" id="MVM31196.1"/>
    </source>
</evidence>
<gene>
    <name evidence="2" type="ORF">GO755_14230</name>
</gene>
<dbReference type="SUPFAM" id="SSF88723">
    <property type="entry name" value="PIN domain-like"/>
    <property type="match status" value="1"/>
</dbReference>
<dbReference type="InterPro" id="IPR029060">
    <property type="entry name" value="PIN-like_dom_sf"/>
</dbReference>
<keyword evidence="3" id="KW-1185">Reference proteome</keyword>
<protein>
    <recommendedName>
        <fullName evidence="1">PIN domain-containing protein</fullName>
    </recommendedName>
</protein>
<sequence>MKHIIVDTNILIRYPEILLNNNSEYKFYILPDVVKELTFSQKGLNPNIFNFLTLSITNAKEAGRVVIPELPEQIYNSQDLKALANYLKLSHADLRIFFYASYLKNEKKLDVSVVTLDKYLAETLAKEEISIMPVADLIIKENTIDETSETFQNLKEYSNITRNDILKILFLEFLGQYLEY</sequence>
<organism evidence="2 3">
    <name type="scientific">Spirosoma arboris</name>
    <dbReference type="NCBI Taxonomy" id="2682092"/>
    <lineage>
        <taxon>Bacteria</taxon>
        <taxon>Pseudomonadati</taxon>
        <taxon>Bacteroidota</taxon>
        <taxon>Cytophagia</taxon>
        <taxon>Cytophagales</taxon>
        <taxon>Cytophagaceae</taxon>
        <taxon>Spirosoma</taxon>
    </lineage>
</organism>
<dbReference type="EMBL" id="WPIN01000005">
    <property type="protein sequence ID" value="MVM31196.1"/>
    <property type="molecule type" value="Genomic_DNA"/>
</dbReference>